<dbReference type="EMBL" id="JBHSPT010000122">
    <property type="protein sequence ID" value="MFC6060410.1"/>
    <property type="molecule type" value="Genomic_DNA"/>
</dbReference>
<evidence type="ECO:0000256" key="1">
    <source>
        <dbReference type="SAM" id="MobiDB-lite"/>
    </source>
</evidence>
<dbReference type="RefSeq" id="WP_386406429.1">
    <property type="nucleotide sequence ID" value="NZ_JBHSPT010000122.1"/>
</dbReference>
<proteinExistence type="predicted"/>
<sequence length="235" mass="26088">MPRIKSVQDDQRQVWVFTKRGHDEAKKLLESKGIRVSVLREAKYHPITGELLATGYDDHAAAVTSTAAELHRAGIGHRLGFQTEIGHRLGNSYVQRADLVVRGPAAGVPVLLLEIDRRIEDAHDLVHKLCRYWGRLLQSDADKRTVDLVRSRPDASEYVDHEKRLWRRIYPPTGREGLVRLAFVFADTTAVKVANTVAVLPDRRGGDDHRPGHGADHVRRDSGAVGVALGQGPSV</sequence>
<gene>
    <name evidence="2" type="ORF">ACFP50_34940</name>
</gene>
<organism evidence="2 3">
    <name type="scientific">Streptomyces pratens</name>
    <dbReference type="NCBI Taxonomy" id="887456"/>
    <lineage>
        <taxon>Bacteria</taxon>
        <taxon>Bacillati</taxon>
        <taxon>Actinomycetota</taxon>
        <taxon>Actinomycetes</taxon>
        <taxon>Kitasatosporales</taxon>
        <taxon>Streptomycetaceae</taxon>
        <taxon>Streptomyces</taxon>
    </lineage>
</organism>
<protein>
    <recommendedName>
        <fullName evidence="4">DUF4263 domain-containing protein</fullName>
    </recommendedName>
</protein>
<evidence type="ECO:0008006" key="4">
    <source>
        <dbReference type="Google" id="ProtNLM"/>
    </source>
</evidence>
<evidence type="ECO:0000313" key="2">
    <source>
        <dbReference type="EMBL" id="MFC6060410.1"/>
    </source>
</evidence>
<feature type="region of interest" description="Disordered" evidence="1">
    <location>
        <begin position="202"/>
        <end position="235"/>
    </location>
</feature>
<name>A0ABW1MAS9_9ACTN</name>
<feature type="compositionally biased region" description="Basic and acidic residues" evidence="1">
    <location>
        <begin position="202"/>
        <end position="222"/>
    </location>
</feature>
<comment type="caution">
    <text evidence="2">The sequence shown here is derived from an EMBL/GenBank/DDBJ whole genome shotgun (WGS) entry which is preliminary data.</text>
</comment>
<keyword evidence="3" id="KW-1185">Reference proteome</keyword>
<evidence type="ECO:0000313" key="3">
    <source>
        <dbReference type="Proteomes" id="UP001596242"/>
    </source>
</evidence>
<reference evidence="3" key="1">
    <citation type="journal article" date="2019" name="Int. J. Syst. Evol. Microbiol.">
        <title>The Global Catalogue of Microorganisms (GCM) 10K type strain sequencing project: providing services to taxonomists for standard genome sequencing and annotation.</title>
        <authorList>
            <consortium name="The Broad Institute Genomics Platform"/>
            <consortium name="The Broad Institute Genome Sequencing Center for Infectious Disease"/>
            <person name="Wu L."/>
            <person name="Ma J."/>
        </authorList>
    </citation>
    <scope>NUCLEOTIDE SEQUENCE [LARGE SCALE GENOMIC DNA]</scope>
    <source>
        <strain evidence="3">JCM 12763</strain>
    </source>
</reference>
<accession>A0ABW1MAS9</accession>
<dbReference type="Proteomes" id="UP001596242">
    <property type="component" value="Unassembled WGS sequence"/>
</dbReference>